<accession>A0AA39PVK0</accession>
<evidence type="ECO:0000256" key="2">
    <source>
        <dbReference type="ARBA" id="ARBA00004496"/>
    </source>
</evidence>
<feature type="compositionally biased region" description="Low complexity" evidence="13">
    <location>
        <begin position="1"/>
        <end position="21"/>
    </location>
</feature>
<evidence type="ECO:0000256" key="3">
    <source>
        <dbReference type="ARBA" id="ARBA00009548"/>
    </source>
</evidence>
<feature type="compositionally biased region" description="Polar residues" evidence="13">
    <location>
        <begin position="89"/>
        <end position="98"/>
    </location>
</feature>
<feature type="compositionally biased region" description="Polar residues" evidence="13">
    <location>
        <begin position="107"/>
        <end position="117"/>
    </location>
</feature>
<sequence>MPVPTPSSVSTSTASKSSIAKTHGHQHAKKTRIVRRRGRAMDSDDEIVREVGTDSESENGTESSDGSSDSDTEQVSDDASGHRRPRVLTPSTSQSPTNGVPAEKETSTSFFAPSGNWSEMVAEENSNGPADLPVIDFAEFNGSTSAAKPTRQRKAKKSAPKVKQGSEATSLPSPPLSVNEDHEEESVEEAPTAASSTRPTHRSDFIRRPPGQTARQAYQNRLESDPSYVPTVGEFWGHDDRLLDKDLRSLSGWWRGRWQGRGYGRGRGFDRGFAMRGRGGFVGRNTFPHQDSVQEDEEAEAVDVPPVERAWTHDGFEEMKRSDEARRSVHQHQSQPFRGAGRIRGGAPTRERGGFARTAGPSASPALSANAPLMSSGRIWYPMKPELAWTKQHEGFLYIDASMKPRRGRGAGYRVRIPGSRGQIVRTPLTSTKELPIVTPSGTSTTSVLGSEYGEKTVVVRLPSAEKSKSVSGKSDVEDILTKVNDLSIEDVFTVRPQLVTAKPIPLPEPSSSRARSSTLQSQSTPSLAVQQKLEQLSIQPPSDSARWSQTEEAVLRNPSSSDTPEQQPSSSPSDSRPSLAPVPTSFPSSVSQPSPAYVSPYHYGVPLPPGVAVNPVGMPYEVATGRPVYLPPPPMYNPRPMMPPLAPTSAPFVPGHMHHQSTPTADYASHTPPVNGFIDPATGMPIFSFAPPSSRIEIRAPGEGDIDRTSGKERATSGLRSTAATFEPTRAAEDINQEYSEGSGIPTYPSEGGAENGTAPVDQAGMMYAPYGQYYYPETYGYMPYMDMSQVPQYEMYNEHIPQGTVYY</sequence>
<evidence type="ECO:0000259" key="14">
    <source>
        <dbReference type="Pfam" id="PF09405"/>
    </source>
</evidence>
<evidence type="ECO:0000256" key="4">
    <source>
        <dbReference type="ARBA" id="ARBA00022448"/>
    </source>
</evidence>
<dbReference type="GO" id="GO:0006417">
    <property type="term" value="P:regulation of translation"/>
    <property type="evidence" value="ECO:0007669"/>
    <property type="project" value="UniProtKB-KW"/>
</dbReference>
<evidence type="ECO:0000256" key="13">
    <source>
        <dbReference type="SAM" id="MobiDB-lite"/>
    </source>
</evidence>
<organism evidence="15 16">
    <name type="scientific">Armillaria novae-zelandiae</name>
    <dbReference type="NCBI Taxonomy" id="153914"/>
    <lineage>
        <taxon>Eukaryota</taxon>
        <taxon>Fungi</taxon>
        <taxon>Dikarya</taxon>
        <taxon>Basidiomycota</taxon>
        <taxon>Agaricomycotina</taxon>
        <taxon>Agaricomycetes</taxon>
        <taxon>Agaricomycetidae</taxon>
        <taxon>Agaricales</taxon>
        <taxon>Marasmiineae</taxon>
        <taxon>Physalacriaceae</taxon>
        <taxon>Armillaria</taxon>
    </lineage>
</organism>
<feature type="compositionally biased region" description="Basic residues" evidence="13">
    <location>
        <begin position="150"/>
        <end position="160"/>
    </location>
</feature>
<dbReference type="Pfam" id="PF09405">
    <property type="entry name" value="Btz"/>
    <property type="match status" value="1"/>
</dbReference>
<evidence type="ECO:0000313" key="15">
    <source>
        <dbReference type="EMBL" id="KAK0491365.1"/>
    </source>
</evidence>
<dbReference type="GO" id="GO:0003729">
    <property type="term" value="F:mRNA binding"/>
    <property type="evidence" value="ECO:0007669"/>
    <property type="project" value="InterPro"/>
</dbReference>
<keyword evidence="5" id="KW-0963">Cytoplasm</keyword>
<name>A0AA39PVK0_9AGAR</name>
<keyword evidence="8" id="KW-0810">Translation regulation</keyword>
<feature type="region of interest" description="Disordered" evidence="13">
    <location>
        <begin position="1"/>
        <end position="214"/>
    </location>
</feature>
<dbReference type="GO" id="GO:0000184">
    <property type="term" value="P:nuclear-transcribed mRNA catabolic process, nonsense-mediated decay"/>
    <property type="evidence" value="ECO:0007669"/>
    <property type="project" value="UniProtKB-KW"/>
</dbReference>
<protein>
    <recommendedName>
        <fullName evidence="14">Btz domain-containing protein</fullName>
    </recommendedName>
</protein>
<reference evidence="15" key="1">
    <citation type="submission" date="2023-06" db="EMBL/GenBank/DDBJ databases">
        <authorList>
            <consortium name="Lawrence Berkeley National Laboratory"/>
            <person name="Ahrendt S."/>
            <person name="Sahu N."/>
            <person name="Indic B."/>
            <person name="Wong-Bajracharya J."/>
            <person name="Merenyi Z."/>
            <person name="Ke H.-M."/>
            <person name="Monk M."/>
            <person name="Kocsube S."/>
            <person name="Drula E."/>
            <person name="Lipzen A."/>
            <person name="Balint B."/>
            <person name="Henrissat B."/>
            <person name="Andreopoulos B."/>
            <person name="Martin F.M."/>
            <person name="Harder C.B."/>
            <person name="Rigling D."/>
            <person name="Ford K.L."/>
            <person name="Foster G.D."/>
            <person name="Pangilinan J."/>
            <person name="Papanicolaou A."/>
            <person name="Barry K."/>
            <person name="LaButti K."/>
            <person name="Viragh M."/>
            <person name="Koriabine M."/>
            <person name="Yan M."/>
            <person name="Riley R."/>
            <person name="Champramary S."/>
            <person name="Plett K.L."/>
            <person name="Tsai I.J."/>
            <person name="Slot J."/>
            <person name="Sipos G."/>
            <person name="Plett J."/>
            <person name="Nagy L.G."/>
            <person name="Grigoriev I.V."/>
        </authorList>
    </citation>
    <scope>NUCLEOTIDE SEQUENCE</scope>
    <source>
        <strain evidence="15">ICMP 16352</strain>
    </source>
</reference>
<keyword evidence="4" id="KW-0813">Transport</keyword>
<keyword evidence="6" id="KW-0507">mRNA processing</keyword>
<comment type="caution">
    <text evidence="15">The sequence shown here is derived from an EMBL/GenBank/DDBJ whole genome shotgun (WGS) entry which is preliminary data.</text>
</comment>
<comment type="subcellular location">
    <subcellularLocation>
        <location evidence="2">Cytoplasm</location>
    </subcellularLocation>
    <subcellularLocation>
        <location evidence="1">Nucleus</location>
    </subcellularLocation>
</comment>
<keyword evidence="9" id="KW-0694">RNA-binding</keyword>
<evidence type="ECO:0000256" key="1">
    <source>
        <dbReference type="ARBA" id="ARBA00004123"/>
    </source>
</evidence>
<proteinExistence type="inferred from homology"/>
<feature type="compositionally biased region" description="Low complexity" evidence="13">
    <location>
        <begin position="559"/>
        <end position="579"/>
    </location>
</feature>
<keyword evidence="11" id="KW-0508">mRNA splicing</keyword>
<evidence type="ECO:0000256" key="6">
    <source>
        <dbReference type="ARBA" id="ARBA00022664"/>
    </source>
</evidence>
<evidence type="ECO:0000256" key="10">
    <source>
        <dbReference type="ARBA" id="ARBA00023161"/>
    </source>
</evidence>
<feature type="compositionally biased region" description="Basic residues" evidence="13">
    <location>
        <begin position="22"/>
        <end position="38"/>
    </location>
</feature>
<evidence type="ECO:0000313" key="16">
    <source>
        <dbReference type="Proteomes" id="UP001175227"/>
    </source>
</evidence>
<feature type="compositionally biased region" description="Basic and acidic residues" evidence="13">
    <location>
        <begin position="39"/>
        <end position="52"/>
    </location>
</feature>
<feature type="region of interest" description="Disordered" evidence="13">
    <location>
        <begin position="503"/>
        <end position="594"/>
    </location>
</feature>
<dbReference type="InterPro" id="IPR018545">
    <property type="entry name" value="Btz_dom"/>
</dbReference>
<feature type="domain" description="Btz" evidence="14">
    <location>
        <begin position="212"/>
        <end position="336"/>
    </location>
</feature>
<keyword evidence="16" id="KW-1185">Reference proteome</keyword>
<dbReference type="GO" id="GO:0008380">
    <property type="term" value="P:RNA splicing"/>
    <property type="evidence" value="ECO:0007669"/>
    <property type="project" value="UniProtKB-KW"/>
</dbReference>
<evidence type="ECO:0000256" key="5">
    <source>
        <dbReference type="ARBA" id="ARBA00022490"/>
    </source>
</evidence>
<evidence type="ECO:0000256" key="7">
    <source>
        <dbReference type="ARBA" id="ARBA00022816"/>
    </source>
</evidence>
<feature type="compositionally biased region" description="Polar residues" evidence="13">
    <location>
        <begin position="529"/>
        <end position="552"/>
    </location>
</feature>
<evidence type="ECO:0000256" key="8">
    <source>
        <dbReference type="ARBA" id="ARBA00022845"/>
    </source>
</evidence>
<dbReference type="GO" id="GO:0035145">
    <property type="term" value="C:exon-exon junction complex"/>
    <property type="evidence" value="ECO:0007669"/>
    <property type="project" value="InterPro"/>
</dbReference>
<evidence type="ECO:0000256" key="9">
    <source>
        <dbReference type="ARBA" id="ARBA00022884"/>
    </source>
</evidence>
<feature type="region of interest" description="Disordered" evidence="13">
    <location>
        <begin position="327"/>
        <end position="347"/>
    </location>
</feature>
<feature type="compositionally biased region" description="Low complexity" evidence="13">
    <location>
        <begin position="511"/>
        <end position="528"/>
    </location>
</feature>
<dbReference type="GO" id="GO:0006397">
    <property type="term" value="P:mRNA processing"/>
    <property type="evidence" value="ECO:0007669"/>
    <property type="project" value="UniProtKB-KW"/>
</dbReference>
<keyword evidence="7" id="KW-0509">mRNA transport</keyword>
<dbReference type="EMBL" id="JAUEPR010000001">
    <property type="protein sequence ID" value="KAK0491365.1"/>
    <property type="molecule type" value="Genomic_DNA"/>
</dbReference>
<keyword evidence="10" id="KW-0866">Nonsense-mediated mRNA decay</keyword>
<dbReference type="AlphaFoldDB" id="A0AA39PVK0"/>
<comment type="similarity">
    <text evidence="3">Belongs to the CASC3 family.</text>
</comment>
<gene>
    <name evidence="15" type="ORF">IW261DRAFT_1354892</name>
</gene>
<keyword evidence="12" id="KW-0539">Nucleus</keyword>
<dbReference type="Proteomes" id="UP001175227">
    <property type="component" value="Unassembled WGS sequence"/>
</dbReference>
<dbReference type="GO" id="GO:0005737">
    <property type="term" value="C:cytoplasm"/>
    <property type="evidence" value="ECO:0007669"/>
    <property type="project" value="UniProtKB-SubCell"/>
</dbReference>
<dbReference type="GO" id="GO:0051028">
    <property type="term" value="P:mRNA transport"/>
    <property type="evidence" value="ECO:0007669"/>
    <property type="project" value="UniProtKB-KW"/>
</dbReference>
<evidence type="ECO:0000256" key="11">
    <source>
        <dbReference type="ARBA" id="ARBA00023187"/>
    </source>
</evidence>
<evidence type="ECO:0000256" key="12">
    <source>
        <dbReference type="ARBA" id="ARBA00023242"/>
    </source>
</evidence>